<comment type="caution">
    <text evidence="4">The sequence shown here is derived from an EMBL/GenBank/DDBJ whole genome shotgun (WGS) entry which is preliminary data.</text>
</comment>
<dbReference type="PANTHER" id="PTHR48081">
    <property type="entry name" value="AB HYDROLASE SUPERFAMILY PROTEIN C4A8.06C"/>
    <property type="match status" value="1"/>
</dbReference>
<dbReference type="Gene3D" id="3.40.50.1820">
    <property type="entry name" value="alpha/beta hydrolase"/>
    <property type="match status" value="1"/>
</dbReference>
<dbReference type="PROSITE" id="PS51257">
    <property type="entry name" value="PROKAR_LIPOPROTEIN"/>
    <property type="match status" value="1"/>
</dbReference>
<dbReference type="SUPFAM" id="SSF53474">
    <property type="entry name" value="alpha/beta-Hydrolases"/>
    <property type="match status" value="1"/>
</dbReference>
<dbReference type="Proteomes" id="UP001165481">
    <property type="component" value="Unassembled WGS sequence"/>
</dbReference>
<dbReference type="InterPro" id="IPR050300">
    <property type="entry name" value="GDXG_lipolytic_enzyme"/>
</dbReference>
<dbReference type="InterPro" id="IPR049492">
    <property type="entry name" value="BD-FAE-like_dom"/>
</dbReference>
<gene>
    <name evidence="4" type="ORF">MUN46_007915</name>
</gene>
<dbReference type="Pfam" id="PF20434">
    <property type="entry name" value="BD-FAE"/>
    <property type="match status" value="1"/>
</dbReference>
<accession>A0ABT7IRF6</accession>
<evidence type="ECO:0000313" key="4">
    <source>
        <dbReference type="EMBL" id="MDL2059852.1"/>
    </source>
</evidence>
<dbReference type="InterPro" id="IPR002168">
    <property type="entry name" value="Lipase_GDXG_HIS_AS"/>
</dbReference>
<dbReference type="EMBL" id="JAKZJU020000001">
    <property type="protein sequence ID" value="MDL2059852.1"/>
    <property type="molecule type" value="Genomic_DNA"/>
</dbReference>
<dbReference type="GO" id="GO:0016787">
    <property type="term" value="F:hydrolase activity"/>
    <property type="evidence" value="ECO:0007669"/>
    <property type="project" value="UniProtKB-KW"/>
</dbReference>
<organism evidence="4 5">
    <name type="scientific">Mesosutterella faecium</name>
    <dbReference type="NCBI Taxonomy" id="2925194"/>
    <lineage>
        <taxon>Bacteria</taxon>
        <taxon>Pseudomonadati</taxon>
        <taxon>Pseudomonadota</taxon>
        <taxon>Betaproteobacteria</taxon>
        <taxon>Burkholderiales</taxon>
        <taxon>Sutterellaceae</taxon>
        <taxon>Mesosutterella</taxon>
    </lineage>
</organism>
<evidence type="ECO:0000256" key="1">
    <source>
        <dbReference type="ARBA" id="ARBA00010515"/>
    </source>
</evidence>
<protein>
    <submittedName>
        <fullName evidence="4">Alpha/beta hydrolase</fullName>
    </submittedName>
</protein>
<proteinExistence type="inferred from homology"/>
<sequence length="324" mass="35330">MLFRFSRPFRGPRLLRAAVLALAAGAAVLSSGCSTIGTIKHNRGMDESWSEGVDGRLLAGLPFKPGAGGRMDVCLPEKLDPGRGNGVIFFLHGGSWMRGSRAFERHNCYRYAKRGYIAVDLDYTLHIPSAPVTMGRMLDDVDEAVREVRRLSDARGWNVTQMAVAGTSAGGQLALLYAYARPHSLPVKFAAANVAPIDFHWSAWDFPTAHFSPRVSLMIVNAGTGSSFSEKEFRSGAAEAAIRSVSPLYAVTPSAPPTLLAYGEKDSIQNPENGRILASRLRKAGVRADLIMMPHSGHLLSDDRELADLYHDRLAQFACEYFGY</sequence>
<name>A0ABT7IRF6_9BURK</name>
<comment type="similarity">
    <text evidence="1">Belongs to the 'GDXG' lipolytic enzyme family.</text>
</comment>
<dbReference type="PROSITE" id="PS01173">
    <property type="entry name" value="LIPASE_GDXG_HIS"/>
    <property type="match status" value="1"/>
</dbReference>
<evidence type="ECO:0000256" key="2">
    <source>
        <dbReference type="ARBA" id="ARBA00022801"/>
    </source>
</evidence>
<dbReference type="InterPro" id="IPR029058">
    <property type="entry name" value="AB_hydrolase_fold"/>
</dbReference>
<evidence type="ECO:0000313" key="5">
    <source>
        <dbReference type="Proteomes" id="UP001165481"/>
    </source>
</evidence>
<feature type="domain" description="BD-FAE-like" evidence="3">
    <location>
        <begin position="71"/>
        <end position="281"/>
    </location>
</feature>
<reference evidence="4" key="1">
    <citation type="submission" date="2023-03" db="EMBL/GenBank/DDBJ databases">
        <title>Mesosutterella sp. nov. isolated from porcine feces.</title>
        <authorList>
            <person name="Yu S."/>
        </authorList>
    </citation>
    <scope>NUCLEOTIDE SEQUENCE</scope>
    <source>
        <strain evidence="4">AGMB02718</strain>
    </source>
</reference>
<dbReference type="PANTHER" id="PTHR48081:SF6">
    <property type="entry name" value="PEPTIDASE S9 PROLYL OLIGOPEPTIDASE CATALYTIC DOMAIN-CONTAINING PROTEIN"/>
    <property type="match status" value="1"/>
</dbReference>
<keyword evidence="2 4" id="KW-0378">Hydrolase</keyword>
<evidence type="ECO:0000259" key="3">
    <source>
        <dbReference type="Pfam" id="PF20434"/>
    </source>
</evidence>
<dbReference type="RefSeq" id="WP_243376584.1">
    <property type="nucleotide sequence ID" value="NZ_JAKZJU020000001.1"/>
</dbReference>
<keyword evidence="5" id="KW-1185">Reference proteome</keyword>